<protein>
    <recommendedName>
        <fullName evidence="2">Metallo-beta-lactamase domain-containing protein</fullName>
    </recommendedName>
</protein>
<dbReference type="InterPro" id="IPR036866">
    <property type="entry name" value="RibonucZ/Hydroxyglut_hydro"/>
</dbReference>
<name>A0AB34HXH0_ESCRO</name>
<dbReference type="InterPro" id="IPR001279">
    <property type="entry name" value="Metallo-B-lactamas"/>
</dbReference>
<dbReference type="Pfam" id="PF00753">
    <property type="entry name" value="Lactamase_B"/>
    <property type="match status" value="1"/>
</dbReference>
<dbReference type="EMBL" id="JAIQCJ010000270">
    <property type="protein sequence ID" value="KAJ8797018.1"/>
    <property type="molecule type" value="Genomic_DNA"/>
</dbReference>
<dbReference type="AlphaFoldDB" id="A0AB34HXH0"/>
<organism evidence="3 4">
    <name type="scientific">Eschrichtius robustus</name>
    <name type="common">California gray whale</name>
    <name type="synonym">Eschrichtius gibbosus</name>
    <dbReference type="NCBI Taxonomy" id="9764"/>
    <lineage>
        <taxon>Eukaryota</taxon>
        <taxon>Metazoa</taxon>
        <taxon>Chordata</taxon>
        <taxon>Craniata</taxon>
        <taxon>Vertebrata</taxon>
        <taxon>Euteleostomi</taxon>
        <taxon>Mammalia</taxon>
        <taxon>Eutheria</taxon>
        <taxon>Laurasiatheria</taxon>
        <taxon>Artiodactyla</taxon>
        <taxon>Whippomorpha</taxon>
        <taxon>Cetacea</taxon>
        <taxon>Mysticeti</taxon>
        <taxon>Eschrichtiidae</taxon>
        <taxon>Eschrichtius</taxon>
    </lineage>
</organism>
<dbReference type="InterPro" id="IPR050662">
    <property type="entry name" value="Sec-metab_biosynth-thioest"/>
</dbReference>
<feature type="compositionally biased region" description="Pro residues" evidence="1">
    <location>
        <begin position="25"/>
        <end position="34"/>
    </location>
</feature>
<sequence>MTGGSARRPGTQPGLGPPHTTRPRTPSPCGPPNPGSVTWPLAPPLAQQPTPPPFPRRSRVVTCSRAPPAAQRLISPALPRASRDLCPWPSSRAPPRSASAASRDRWPRPLGPGCLFRAPAAVLAPRGRAAEVEMAAALQRVERLSSRVIRVLGCNPGPMTLQGTNTYLVGTGPRRILIDTGEPAIPEYIICLKQALTEFNTAIQEIIVTHWHRDHTGGIGDICKNINNDTTYCIKKLPRNPERKETVGDGEQQYVYVKDGDVIKTEGATLSGVGVLVKLLKTGRESKDSPLPTSPSASAFLVLHVLRLENSAV</sequence>
<dbReference type="Proteomes" id="UP001159641">
    <property type="component" value="Unassembled WGS sequence"/>
</dbReference>
<dbReference type="SUPFAM" id="SSF56281">
    <property type="entry name" value="Metallo-hydrolase/oxidoreductase"/>
    <property type="match status" value="1"/>
</dbReference>
<feature type="domain" description="Metallo-beta-lactamase" evidence="2">
    <location>
        <begin position="162"/>
        <end position="282"/>
    </location>
</feature>
<evidence type="ECO:0000313" key="4">
    <source>
        <dbReference type="Proteomes" id="UP001159641"/>
    </source>
</evidence>
<gene>
    <name evidence="3" type="ORF">J1605_001828</name>
</gene>
<proteinExistence type="predicted"/>
<feature type="region of interest" description="Disordered" evidence="1">
    <location>
        <begin position="85"/>
        <end position="105"/>
    </location>
</feature>
<feature type="region of interest" description="Disordered" evidence="1">
    <location>
        <begin position="1"/>
        <end position="65"/>
    </location>
</feature>
<comment type="caution">
    <text evidence="3">The sequence shown here is derived from an EMBL/GenBank/DDBJ whole genome shotgun (WGS) entry which is preliminary data.</text>
</comment>
<evidence type="ECO:0000313" key="3">
    <source>
        <dbReference type="EMBL" id="KAJ8797018.1"/>
    </source>
</evidence>
<feature type="compositionally biased region" description="Low complexity" evidence="1">
    <location>
        <begin position="87"/>
        <end position="101"/>
    </location>
</feature>
<accession>A0AB34HXH0</accession>
<evidence type="ECO:0000259" key="2">
    <source>
        <dbReference type="Pfam" id="PF00753"/>
    </source>
</evidence>
<dbReference type="GO" id="GO:0004521">
    <property type="term" value="F:RNA endonuclease activity"/>
    <property type="evidence" value="ECO:0007669"/>
    <property type="project" value="TreeGrafter"/>
</dbReference>
<evidence type="ECO:0000256" key="1">
    <source>
        <dbReference type="SAM" id="MobiDB-lite"/>
    </source>
</evidence>
<dbReference type="PANTHER" id="PTHR23131:SF0">
    <property type="entry name" value="ENDORIBONUCLEASE LACTB2"/>
    <property type="match status" value="1"/>
</dbReference>
<dbReference type="GO" id="GO:0003727">
    <property type="term" value="F:single-stranded RNA binding"/>
    <property type="evidence" value="ECO:0007669"/>
    <property type="project" value="TreeGrafter"/>
</dbReference>
<keyword evidence="4" id="KW-1185">Reference proteome</keyword>
<dbReference type="GO" id="GO:0005759">
    <property type="term" value="C:mitochondrial matrix"/>
    <property type="evidence" value="ECO:0007669"/>
    <property type="project" value="TreeGrafter"/>
</dbReference>
<reference evidence="3 4" key="1">
    <citation type="submission" date="2022-11" db="EMBL/GenBank/DDBJ databases">
        <title>Whole genome sequence of Eschrichtius robustus ER-17-0199.</title>
        <authorList>
            <person name="Bruniche-Olsen A."/>
            <person name="Black A.N."/>
            <person name="Fields C.J."/>
            <person name="Walden K."/>
            <person name="Dewoody J.A."/>
        </authorList>
    </citation>
    <scope>NUCLEOTIDE SEQUENCE [LARGE SCALE GENOMIC DNA]</scope>
    <source>
        <strain evidence="3">ER-17-0199</strain>
        <tissue evidence="3">Blubber</tissue>
    </source>
</reference>
<dbReference type="Gene3D" id="3.60.15.10">
    <property type="entry name" value="Ribonuclease Z/Hydroxyacylglutathione hydrolase-like"/>
    <property type="match status" value="1"/>
</dbReference>
<dbReference type="PANTHER" id="PTHR23131">
    <property type="entry name" value="ENDORIBONUCLEASE LACTB2"/>
    <property type="match status" value="1"/>
</dbReference>